<organism evidence="1 2">
    <name type="scientific">Gemmata massiliana</name>
    <dbReference type="NCBI Taxonomy" id="1210884"/>
    <lineage>
        <taxon>Bacteria</taxon>
        <taxon>Pseudomonadati</taxon>
        <taxon>Planctomycetota</taxon>
        <taxon>Planctomycetia</taxon>
        <taxon>Gemmatales</taxon>
        <taxon>Gemmataceae</taxon>
        <taxon>Gemmata</taxon>
    </lineage>
</organism>
<dbReference type="Proteomes" id="UP000464178">
    <property type="component" value="Chromosome"/>
</dbReference>
<dbReference type="InterPro" id="IPR014338">
    <property type="entry name" value="CHP02996_rpt-companion-dom"/>
</dbReference>
<dbReference type="GO" id="GO:0005829">
    <property type="term" value="C:cytosol"/>
    <property type="evidence" value="ECO:0007669"/>
    <property type="project" value="TreeGrafter"/>
</dbReference>
<dbReference type="PANTHER" id="PTHR24113:SF15">
    <property type="entry name" value="NACHT DOMAIN-CONTAINING PROTEIN"/>
    <property type="match status" value="1"/>
</dbReference>
<dbReference type="RefSeq" id="WP_162667803.1">
    <property type="nucleotide sequence ID" value="NZ_LR593886.1"/>
</dbReference>
<evidence type="ECO:0008006" key="3">
    <source>
        <dbReference type="Google" id="ProtNLM"/>
    </source>
</evidence>
<evidence type="ECO:0000313" key="1">
    <source>
        <dbReference type="EMBL" id="VTR93013.1"/>
    </source>
</evidence>
<dbReference type="GO" id="GO:0048471">
    <property type="term" value="C:perinuclear region of cytoplasm"/>
    <property type="evidence" value="ECO:0007669"/>
    <property type="project" value="TreeGrafter"/>
</dbReference>
<dbReference type="Pfam" id="PF13516">
    <property type="entry name" value="LRR_6"/>
    <property type="match status" value="3"/>
</dbReference>
<dbReference type="InterPro" id="IPR001611">
    <property type="entry name" value="Leu-rich_rpt"/>
</dbReference>
<dbReference type="InterPro" id="IPR006553">
    <property type="entry name" value="Leu-rich_rpt_Cys-con_subtyp"/>
</dbReference>
<dbReference type="AlphaFoldDB" id="A0A6P2CVT4"/>
<protein>
    <recommendedName>
        <fullName evidence="3">Repeat-companion domain protein</fullName>
    </recommendedName>
</protein>
<sequence>MSDEKALLAIWEHPHDDTVRLIYADWLQENGRPARAEFIRLQCDRARLTSWDDRSRELDAAVTVLNNRHWETWGASIPQRYRGGFDRGFPFGRMRASGQRFARADPALISLAVLWRLSSTQLTRGWTKAVESSNFVRVAEIDASGTAFTASRVQRVADSQNAYHLKRVQFQFCGLNDRAGIAFMQSPHLRYLDVLGLGANKLTDATVTAMKGACFAATLRVLQLGGNQIGSDGARTLASGAFANLVELDLSGCELGDTGIRELTRGSGLPRLRYLGLRYVGMSDVGLADLVGWSGLAGVKSLDLSGNSITPASVTPLLDSPHLAGVRRCQIDLSETPLETNPRIRAVLREQFHHVVFDPRIRD</sequence>
<gene>
    <name evidence="1" type="ORF">SOIL9_47010</name>
</gene>
<dbReference type="SMART" id="SM00367">
    <property type="entry name" value="LRR_CC"/>
    <property type="match status" value="2"/>
</dbReference>
<proteinExistence type="predicted"/>
<dbReference type="EMBL" id="LR593886">
    <property type="protein sequence ID" value="VTR93013.1"/>
    <property type="molecule type" value="Genomic_DNA"/>
</dbReference>
<dbReference type="NCBIfam" id="TIGR02996">
    <property type="entry name" value="rpt_mate_G_obs"/>
    <property type="match status" value="1"/>
</dbReference>
<dbReference type="GO" id="GO:0005096">
    <property type="term" value="F:GTPase activator activity"/>
    <property type="evidence" value="ECO:0007669"/>
    <property type="project" value="InterPro"/>
</dbReference>
<dbReference type="GO" id="GO:0006913">
    <property type="term" value="P:nucleocytoplasmic transport"/>
    <property type="evidence" value="ECO:0007669"/>
    <property type="project" value="TreeGrafter"/>
</dbReference>
<dbReference type="PANTHER" id="PTHR24113">
    <property type="entry name" value="RAN GTPASE-ACTIVATING PROTEIN 1"/>
    <property type="match status" value="1"/>
</dbReference>
<dbReference type="SMART" id="SM00368">
    <property type="entry name" value="LRR_RI"/>
    <property type="match status" value="2"/>
</dbReference>
<dbReference type="GO" id="GO:0031267">
    <property type="term" value="F:small GTPase binding"/>
    <property type="evidence" value="ECO:0007669"/>
    <property type="project" value="TreeGrafter"/>
</dbReference>
<evidence type="ECO:0000313" key="2">
    <source>
        <dbReference type="Proteomes" id="UP000464178"/>
    </source>
</evidence>
<dbReference type="InterPro" id="IPR027038">
    <property type="entry name" value="RanGap"/>
</dbReference>
<dbReference type="KEGG" id="gms:SOIL9_47010"/>
<dbReference type="Gene3D" id="3.80.10.10">
    <property type="entry name" value="Ribonuclease Inhibitor"/>
    <property type="match status" value="1"/>
</dbReference>
<dbReference type="InterPro" id="IPR032675">
    <property type="entry name" value="LRR_dom_sf"/>
</dbReference>
<name>A0A6P2CVT4_9BACT</name>
<accession>A0A6P2CVT4</accession>
<reference evidence="1 2" key="1">
    <citation type="submission" date="2019-05" db="EMBL/GenBank/DDBJ databases">
        <authorList>
            <consortium name="Science for Life Laboratories"/>
        </authorList>
    </citation>
    <scope>NUCLEOTIDE SEQUENCE [LARGE SCALE GENOMIC DNA]</scope>
    <source>
        <strain evidence="1">Soil9</strain>
    </source>
</reference>
<keyword evidence="2" id="KW-1185">Reference proteome</keyword>
<dbReference type="SUPFAM" id="SSF52047">
    <property type="entry name" value="RNI-like"/>
    <property type="match status" value="1"/>
</dbReference>